<keyword evidence="2" id="KW-0472">Membrane</keyword>
<name>A0A2H0NG83_9BACT</name>
<organism evidence="4 5">
    <name type="scientific">Candidatus Gottesmanbacteria bacterium CG11_big_fil_rev_8_21_14_0_20_37_11</name>
    <dbReference type="NCBI Taxonomy" id="1974575"/>
    <lineage>
        <taxon>Bacteria</taxon>
        <taxon>Candidatus Gottesmaniibacteriota</taxon>
    </lineage>
</organism>
<evidence type="ECO:0000259" key="3">
    <source>
        <dbReference type="PROSITE" id="PS51841"/>
    </source>
</evidence>
<reference evidence="4 5" key="1">
    <citation type="submission" date="2017-09" db="EMBL/GenBank/DDBJ databases">
        <title>Depth-based differentiation of microbial function through sediment-hosted aquifers and enrichment of novel symbionts in the deep terrestrial subsurface.</title>
        <authorList>
            <person name="Probst A.J."/>
            <person name="Ladd B."/>
            <person name="Jarett J.K."/>
            <person name="Geller-Mcgrath D.E."/>
            <person name="Sieber C.M."/>
            <person name="Emerson J.B."/>
            <person name="Anantharaman K."/>
            <person name="Thomas B.C."/>
            <person name="Malmstrom R."/>
            <person name="Stieglmeier M."/>
            <person name="Klingl A."/>
            <person name="Woyke T."/>
            <person name="Ryan C.M."/>
            <person name="Banfield J.F."/>
        </authorList>
    </citation>
    <scope>NUCLEOTIDE SEQUENCE [LARGE SCALE GENOMIC DNA]</scope>
    <source>
        <strain evidence="4">CG11_big_fil_rev_8_21_14_0_20_37_11</strain>
    </source>
</reference>
<feature type="region of interest" description="Disordered" evidence="1">
    <location>
        <begin position="147"/>
        <end position="190"/>
    </location>
</feature>
<gene>
    <name evidence="4" type="ORF">COV53_05815</name>
</gene>
<keyword evidence="2" id="KW-1133">Transmembrane helix</keyword>
<feature type="domain" description="LTD" evidence="3">
    <location>
        <begin position="17"/>
        <end position="119"/>
    </location>
</feature>
<evidence type="ECO:0000256" key="1">
    <source>
        <dbReference type="SAM" id="MobiDB-lite"/>
    </source>
</evidence>
<feature type="compositionally biased region" description="Low complexity" evidence="1">
    <location>
        <begin position="174"/>
        <end position="183"/>
    </location>
</feature>
<dbReference type="SUPFAM" id="SSF74853">
    <property type="entry name" value="Lamin A/C globular tail domain"/>
    <property type="match status" value="1"/>
</dbReference>
<evidence type="ECO:0000313" key="5">
    <source>
        <dbReference type="Proteomes" id="UP000230707"/>
    </source>
</evidence>
<dbReference type="Pfam" id="PF00932">
    <property type="entry name" value="LTD"/>
    <property type="match status" value="1"/>
</dbReference>
<dbReference type="EMBL" id="PCWS01000132">
    <property type="protein sequence ID" value="PIR07897.1"/>
    <property type="molecule type" value="Genomic_DNA"/>
</dbReference>
<protein>
    <recommendedName>
        <fullName evidence="3">LTD domain-containing protein</fullName>
    </recommendedName>
</protein>
<evidence type="ECO:0000256" key="2">
    <source>
        <dbReference type="SAM" id="Phobius"/>
    </source>
</evidence>
<comment type="caution">
    <text evidence="4">The sequence shown here is derived from an EMBL/GenBank/DDBJ whole genome shotgun (WGS) entry which is preliminary data.</text>
</comment>
<dbReference type="InterPro" id="IPR036415">
    <property type="entry name" value="Lamin_tail_dom_sf"/>
</dbReference>
<feature type="compositionally biased region" description="Pro residues" evidence="1">
    <location>
        <begin position="161"/>
        <end position="173"/>
    </location>
</feature>
<proteinExistence type="predicted"/>
<dbReference type="InterPro" id="IPR001322">
    <property type="entry name" value="Lamin_tail_dom"/>
</dbReference>
<keyword evidence="2" id="KW-0812">Transmembrane</keyword>
<accession>A0A2H0NG83</accession>
<dbReference type="AlphaFoldDB" id="A0A2H0NG83"/>
<feature type="transmembrane region" description="Helical" evidence="2">
    <location>
        <begin position="256"/>
        <end position="279"/>
    </location>
</feature>
<dbReference type="PROSITE" id="PS51841">
    <property type="entry name" value="LTD"/>
    <property type="match status" value="1"/>
</dbReference>
<dbReference type="Proteomes" id="UP000230707">
    <property type="component" value="Unassembled WGS sequence"/>
</dbReference>
<evidence type="ECO:0000313" key="4">
    <source>
        <dbReference type="EMBL" id="PIR07897.1"/>
    </source>
</evidence>
<sequence>MRNFVAKLTILILLTVFFFTFFSPVLAISVVINEILPHPSSENSDWIELYKTDSAEIDMSSWKIEDSTGVVKTLAEGTKFASSSSFMQFSLSNRLNNGGDGVKLKDENGVLVDEKSYNQDPGIGISLGRYPDGADFWGILVSASPNSPNSDFVPTSTSTPTPTPTSTPLPKPTSKPTATPKPSEMVKTQEKEVVLQPLSTNNPAASNLSVGKSSGSGNILETDDNLSILGENDEATDNSGMKEASEDARETKPLSAGFLIIGLIIVGCAMLGVSVFLSLREAKRVK</sequence>